<keyword evidence="6" id="KW-0863">Zinc-finger</keyword>
<evidence type="ECO:0000256" key="6">
    <source>
        <dbReference type="PROSITE-ProRule" id="PRU00723"/>
    </source>
</evidence>
<evidence type="ECO:0000256" key="3">
    <source>
        <dbReference type="ARBA" id="ARBA00037262"/>
    </source>
</evidence>
<dbReference type="GO" id="GO:0008270">
    <property type="term" value="F:zinc ion binding"/>
    <property type="evidence" value="ECO:0007669"/>
    <property type="project" value="UniProtKB-KW"/>
</dbReference>
<name>A0A1I8QBC8_STOCA</name>
<dbReference type="InterPro" id="IPR051767">
    <property type="entry name" value="Nucleoporin_NUP42"/>
</dbReference>
<organism evidence="8 9">
    <name type="scientific">Stomoxys calcitrans</name>
    <name type="common">Stable fly</name>
    <name type="synonym">Conops calcitrans</name>
    <dbReference type="NCBI Taxonomy" id="35570"/>
    <lineage>
        <taxon>Eukaryota</taxon>
        <taxon>Metazoa</taxon>
        <taxon>Ecdysozoa</taxon>
        <taxon>Arthropoda</taxon>
        <taxon>Hexapoda</taxon>
        <taxon>Insecta</taxon>
        <taxon>Pterygota</taxon>
        <taxon>Neoptera</taxon>
        <taxon>Endopterygota</taxon>
        <taxon>Diptera</taxon>
        <taxon>Brachycera</taxon>
        <taxon>Muscomorpha</taxon>
        <taxon>Muscoidea</taxon>
        <taxon>Muscidae</taxon>
        <taxon>Stomoxys</taxon>
    </lineage>
</organism>
<evidence type="ECO:0000259" key="7">
    <source>
        <dbReference type="PROSITE" id="PS50103"/>
    </source>
</evidence>
<dbReference type="PANTHER" id="PTHR46527">
    <property type="entry name" value="NUCLEOPORIN-LIKE PROTEIN 2"/>
    <property type="match status" value="1"/>
</dbReference>
<comment type="function">
    <text evidence="3">Required for the export of mRNAs containing poly(A) tails from the nucleus into the cytoplasm.</text>
</comment>
<feature type="zinc finger region" description="C3H1-type" evidence="6">
    <location>
        <begin position="1"/>
        <end position="25"/>
    </location>
</feature>
<dbReference type="AlphaFoldDB" id="A0A1I8QBC8"/>
<evidence type="ECO:0000256" key="5">
    <source>
        <dbReference type="ARBA" id="ARBA00042384"/>
    </source>
</evidence>
<dbReference type="OrthoDB" id="20729at2759"/>
<dbReference type="KEGG" id="scac:106093530"/>
<dbReference type="PROSITE" id="PS50103">
    <property type="entry name" value="ZF_C3H1"/>
    <property type="match status" value="1"/>
</dbReference>
<gene>
    <name evidence="8" type="primary">106093530</name>
</gene>
<dbReference type="STRING" id="35570.A0A1I8QBC8"/>
<feature type="domain" description="C3H1-type" evidence="7">
    <location>
        <begin position="1"/>
        <end position="25"/>
    </location>
</feature>
<dbReference type="GO" id="GO:0031965">
    <property type="term" value="C:nuclear membrane"/>
    <property type="evidence" value="ECO:0007669"/>
    <property type="project" value="UniProtKB-SubCell"/>
</dbReference>
<keyword evidence="9" id="KW-1185">Reference proteome</keyword>
<dbReference type="EnsemblMetazoa" id="SCAU015575-RA">
    <property type="protein sequence ID" value="SCAU015575-PA"/>
    <property type="gene ID" value="SCAU015575"/>
</dbReference>
<evidence type="ECO:0000313" key="8">
    <source>
        <dbReference type="EnsemblMetazoa" id="SCAU015575-PA"/>
    </source>
</evidence>
<dbReference type="Proteomes" id="UP000095300">
    <property type="component" value="Unassembled WGS sequence"/>
</dbReference>
<reference evidence="8" key="1">
    <citation type="submission" date="2020-05" db="UniProtKB">
        <authorList>
            <consortium name="EnsemblMetazoa"/>
        </authorList>
    </citation>
    <scope>IDENTIFICATION</scope>
    <source>
        <strain evidence="8">USDA</strain>
    </source>
</reference>
<keyword evidence="6" id="KW-0479">Metal-binding</keyword>
<protein>
    <recommendedName>
        <fullName evidence="4">Nucleoporin NUP42</fullName>
    </recommendedName>
    <alternativeName>
        <fullName evidence="5">Nucleoporin-like protein 2</fullName>
    </alternativeName>
</protein>
<evidence type="ECO:0000256" key="1">
    <source>
        <dbReference type="ARBA" id="ARBA00004335"/>
    </source>
</evidence>
<dbReference type="PANTHER" id="PTHR46527:SF1">
    <property type="entry name" value="NUCLEOPORIN NUP42"/>
    <property type="match status" value="1"/>
</dbReference>
<evidence type="ECO:0000256" key="4">
    <source>
        <dbReference type="ARBA" id="ARBA00039886"/>
    </source>
</evidence>
<comment type="subcellular location">
    <subcellularLocation>
        <location evidence="1">Nucleus membrane</location>
        <topology evidence="1">Peripheral membrane protein</topology>
        <orientation evidence="1">Cytoplasmic side</orientation>
    </subcellularLocation>
</comment>
<dbReference type="VEuPathDB" id="VectorBase:SCAU015575"/>
<keyword evidence="6" id="KW-0862">Zinc</keyword>
<proteinExistence type="predicted"/>
<sequence>MVLCKFYQHGTCRFGSKCHNEHFDVRQIIKTDVEAAINGKQWPLSSYGPFKDKPSIPNFIDDQLFEEVRMLCYEAKQNKSLQQFHLRFTNEVLEASNKMKALLNMTPDIVDIVIKCYDAPAVDNNSAQTGIPFGAISSGGGFFGNSLAHISSNENVFGAGKQDNNSTLEIKSSFEGGFNNSSNQSIFGSSTVFGNTNVQQQTSSMFSQHHQPLFSQSQQQSCGNGFGSFSQQVPKSFEQSQFSGNIFTPTAPSTNTLNQTSLQLENRHEIMGQSSIHPMPQSNNQPVFGQQSQNLFGTQYTQHDPISIPHSINSTINNPHRNGHDIEVSSVYSNIETLTAVEIEAFKSNSFQLGKLPKNPPPKELIN</sequence>
<dbReference type="InterPro" id="IPR000571">
    <property type="entry name" value="Znf_CCCH"/>
</dbReference>
<evidence type="ECO:0000313" key="9">
    <source>
        <dbReference type="Proteomes" id="UP000095300"/>
    </source>
</evidence>
<keyword evidence="2" id="KW-0539">Nucleus</keyword>
<accession>A0A1I8QBC8</accession>
<evidence type="ECO:0000256" key="2">
    <source>
        <dbReference type="ARBA" id="ARBA00023242"/>
    </source>
</evidence>